<feature type="transmembrane region" description="Helical" evidence="1">
    <location>
        <begin position="33"/>
        <end position="55"/>
    </location>
</feature>
<keyword evidence="1" id="KW-1133">Transmembrane helix</keyword>
<dbReference type="EMBL" id="BNEA01000015">
    <property type="protein sequence ID" value="GHI56180.1"/>
    <property type="molecule type" value="Genomic_DNA"/>
</dbReference>
<organism evidence="2 3">
    <name type="scientific">Streptomyces rubradiris</name>
    <name type="common">Streptomyces achromogenes subsp. rubradiris</name>
    <dbReference type="NCBI Taxonomy" id="285531"/>
    <lineage>
        <taxon>Bacteria</taxon>
        <taxon>Bacillati</taxon>
        <taxon>Actinomycetota</taxon>
        <taxon>Actinomycetes</taxon>
        <taxon>Kitasatosporales</taxon>
        <taxon>Streptomycetaceae</taxon>
        <taxon>Streptomyces</taxon>
    </lineage>
</organism>
<sequence length="87" mass="8819">MLVRRLAGTRGAGFVYPAPFARSAVATLEGMDYVSALVPPVVMAAFFIGVVRVIVKTQGGAAKTKEDAAVDAALARTDGAPESPAGA</sequence>
<accession>A0ABQ3RK09</accession>
<dbReference type="Proteomes" id="UP000646738">
    <property type="component" value="Unassembled WGS sequence"/>
</dbReference>
<keyword evidence="1" id="KW-0472">Membrane</keyword>
<evidence type="ECO:0000313" key="3">
    <source>
        <dbReference type="Proteomes" id="UP000646738"/>
    </source>
</evidence>
<evidence type="ECO:0000313" key="2">
    <source>
        <dbReference type="EMBL" id="GHI56180.1"/>
    </source>
</evidence>
<name>A0ABQ3RK09_STRRR</name>
<keyword evidence="3" id="KW-1185">Reference proteome</keyword>
<proteinExistence type="predicted"/>
<keyword evidence="1" id="KW-0812">Transmembrane</keyword>
<gene>
    <name evidence="2" type="ORF">Srubr_60260</name>
</gene>
<reference evidence="3" key="1">
    <citation type="submission" date="2023-07" db="EMBL/GenBank/DDBJ databases">
        <title>Whole genome shotgun sequence of Streptomyces achromogenes subsp. rubradiris NBRC 14000.</title>
        <authorList>
            <person name="Komaki H."/>
            <person name="Tamura T."/>
        </authorList>
    </citation>
    <scope>NUCLEOTIDE SEQUENCE [LARGE SCALE GENOMIC DNA]</scope>
    <source>
        <strain evidence="3">NBRC 14000</strain>
    </source>
</reference>
<comment type="caution">
    <text evidence="2">The sequence shown here is derived from an EMBL/GenBank/DDBJ whole genome shotgun (WGS) entry which is preliminary data.</text>
</comment>
<evidence type="ECO:0000256" key="1">
    <source>
        <dbReference type="SAM" id="Phobius"/>
    </source>
</evidence>
<protein>
    <submittedName>
        <fullName evidence="2">Uncharacterized protein</fullName>
    </submittedName>
</protein>